<accession>A0A176WQ89</accession>
<keyword evidence="1" id="KW-0862">Zinc</keyword>
<feature type="region of interest" description="Disordered" evidence="2">
    <location>
        <begin position="24"/>
        <end position="58"/>
    </location>
</feature>
<dbReference type="GO" id="GO:0008270">
    <property type="term" value="F:zinc ion binding"/>
    <property type="evidence" value="ECO:0007669"/>
    <property type="project" value="UniProtKB-KW"/>
</dbReference>
<keyword evidence="5" id="KW-1185">Reference proteome</keyword>
<dbReference type="EMBL" id="LVLJ01000398">
    <property type="protein sequence ID" value="OAE34472.1"/>
    <property type="molecule type" value="Genomic_DNA"/>
</dbReference>
<dbReference type="SUPFAM" id="SSF57756">
    <property type="entry name" value="Retrovirus zinc finger-like domains"/>
    <property type="match status" value="1"/>
</dbReference>
<dbReference type="InterPro" id="IPR036875">
    <property type="entry name" value="Znf_CCHC_sf"/>
</dbReference>
<feature type="compositionally biased region" description="Polar residues" evidence="2">
    <location>
        <begin position="291"/>
        <end position="301"/>
    </location>
</feature>
<organism evidence="4 5">
    <name type="scientific">Marchantia polymorpha subsp. ruderalis</name>
    <dbReference type="NCBI Taxonomy" id="1480154"/>
    <lineage>
        <taxon>Eukaryota</taxon>
        <taxon>Viridiplantae</taxon>
        <taxon>Streptophyta</taxon>
        <taxon>Embryophyta</taxon>
        <taxon>Marchantiophyta</taxon>
        <taxon>Marchantiopsida</taxon>
        <taxon>Marchantiidae</taxon>
        <taxon>Marchantiales</taxon>
        <taxon>Marchantiaceae</taxon>
        <taxon>Marchantia</taxon>
    </lineage>
</organism>
<dbReference type="PROSITE" id="PS50158">
    <property type="entry name" value="ZF_CCHC"/>
    <property type="match status" value="1"/>
</dbReference>
<reference evidence="4" key="1">
    <citation type="submission" date="2016-03" db="EMBL/GenBank/DDBJ databases">
        <title>Mechanisms controlling the formation of the plant cell surface in tip-growing cells are functionally conserved among land plants.</title>
        <authorList>
            <person name="Honkanen S."/>
            <person name="Jones V.A."/>
            <person name="Morieri G."/>
            <person name="Champion C."/>
            <person name="Hetherington A.J."/>
            <person name="Kelly S."/>
            <person name="Saint-Marcoux D."/>
            <person name="Proust H."/>
            <person name="Prescott H."/>
            <person name="Dolan L."/>
        </authorList>
    </citation>
    <scope>NUCLEOTIDE SEQUENCE [LARGE SCALE GENOMIC DNA]</scope>
    <source>
        <tissue evidence="4">Whole gametophyte</tissue>
    </source>
</reference>
<dbReference type="Proteomes" id="UP000077202">
    <property type="component" value="Unassembled WGS sequence"/>
</dbReference>
<name>A0A176WQ89_MARPO</name>
<keyword evidence="1" id="KW-0863">Zinc-finger</keyword>
<feature type="compositionally biased region" description="Basic and acidic residues" evidence="2">
    <location>
        <begin position="274"/>
        <end position="290"/>
    </location>
</feature>
<evidence type="ECO:0000256" key="1">
    <source>
        <dbReference type="PROSITE-ProRule" id="PRU00047"/>
    </source>
</evidence>
<feature type="domain" description="CCHC-type" evidence="3">
    <location>
        <begin position="138"/>
        <end position="153"/>
    </location>
</feature>
<feature type="compositionally biased region" description="Basic and acidic residues" evidence="2">
    <location>
        <begin position="234"/>
        <end position="243"/>
    </location>
</feature>
<evidence type="ECO:0000256" key="2">
    <source>
        <dbReference type="SAM" id="MobiDB-lite"/>
    </source>
</evidence>
<dbReference type="InterPro" id="IPR001878">
    <property type="entry name" value="Znf_CCHC"/>
</dbReference>
<sequence length="353" mass="39559">MEMETYCRRCWCDTIDEVITSAEAFETSTLNKRPKGRSESEDSSSSEDERKPKKKSHANVECRTYPVNAVEWVPAWEAGGYYTEAPEEAAYAVQEGPPTTPIQPAHITRFVPKKVATTVPQQRLAPAAAAGPPPPNACFNCGDVGHFAPNCPQPRKPRGYIPLCANCRQQGHTTVECNQPRVARQQVRFVTPPPKEDVQVNQVEQCSKEQDDENRWPDEETMVGRVKIRRATRKKESTAEKAKRDKKGAKKKDSKETESREPKKGAPPKTSESLVKESSAKKDKSVKELRTLSQDYSQSDGPTLKILQKAYAPDIKDEVEELLREELEKTPPRKTKEKESVTAEAPARAERAS</sequence>
<feature type="region of interest" description="Disordered" evidence="2">
    <location>
        <begin position="189"/>
        <end position="303"/>
    </location>
</feature>
<dbReference type="Gene3D" id="4.10.60.10">
    <property type="entry name" value="Zinc finger, CCHC-type"/>
    <property type="match status" value="1"/>
</dbReference>
<evidence type="ECO:0000313" key="5">
    <source>
        <dbReference type="Proteomes" id="UP000077202"/>
    </source>
</evidence>
<evidence type="ECO:0000259" key="3">
    <source>
        <dbReference type="PROSITE" id="PS50158"/>
    </source>
</evidence>
<feature type="compositionally biased region" description="Basic and acidic residues" evidence="2">
    <location>
        <begin position="206"/>
        <end position="218"/>
    </location>
</feature>
<protein>
    <recommendedName>
        <fullName evidence="3">CCHC-type domain-containing protein</fullName>
    </recommendedName>
</protein>
<evidence type="ECO:0000313" key="4">
    <source>
        <dbReference type="EMBL" id="OAE34472.1"/>
    </source>
</evidence>
<dbReference type="SMART" id="SM00343">
    <property type="entry name" value="ZnF_C2HC"/>
    <property type="match status" value="2"/>
</dbReference>
<gene>
    <name evidence="4" type="ORF">AXG93_3472s1070</name>
</gene>
<dbReference type="Pfam" id="PF00098">
    <property type="entry name" value="zf-CCHC"/>
    <property type="match status" value="1"/>
</dbReference>
<keyword evidence="1" id="KW-0479">Metal-binding</keyword>
<feature type="compositionally biased region" description="Basic and acidic residues" evidence="2">
    <location>
        <begin position="251"/>
        <end position="264"/>
    </location>
</feature>
<comment type="caution">
    <text evidence="4">The sequence shown here is derived from an EMBL/GenBank/DDBJ whole genome shotgun (WGS) entry which is preliminary data.</text>
</comment>
<dbReference type="AlphaFoldDB" id="A0A176WQ89"/>
<proteinExistence type="predicted"/>
<dbReference type="GO" id="GO:0003676">
    <property type="term" value="F:nucleic acid binding"/>
    <property type="evidence" value="ECO:0007669"/>
    <property type="project" value="InterPro"/>
</dbReference>
<feature type="region of interest" description="Disordered" evidence="2">
    <location>
        <begin position="325"/>
        <end position="353"/>
    </location>
</feature>